<dbReference type="SMART" id="SM00091">
    <property type="entry name" value="PAS"/>
    <property type="match status" value="1"/>
</dbReference>
<dbReference type="PROSITE" id="PS50113">
    <property type="entry name" value="PAC"/>
    <property type="match status" value="1"/>
</dbReference>
<evidence type="ECO:0000259" key="4">
    <source>
        <dbReference type="PROSITE" id="PS50883"/>
    </source>
</evidence>
<keyword evidence="1" id="KW-1133">Transmembrane helix</keyword>
<protein>
    <submittedName>
        <fullName evidence="6">Diguanylate phosphodiesterase</fullName>
    </submittedName>
</protein>
<gene>
    <name evidence="6" type="ORF">LF65_02614</name>
</gene>
<dbReference type="PANTHER" id="PTHR44757">
    <property type="entry name" value="DIGUANYLATE CYCLASE DGCP"/>
    <property type="match status" value="1"/>
</dbReference>
<feature type="transmembrane region" description="Helical" evidence="1">
    <location>
        <begin position="167"/>
        <end position="186"/>
    </location>
</feature>
<dbReference type="OrthoDB" id="9762141at2"/>
<dbReference type="InterPro" id="IPR035965">
    <property type="entry name" value="PAS-like_dom_sf"/>
</dbReference>
<feature type="transmembrane region" description="Helical" evidence="1">
    <location>
        <begin position="26"/>
        <end position="43"/>
    </location>
</feature>
<dbReference type="PANTHER" id="PTHR44757:SF2">
    <property type="entry name" value="BIOFILM ARCHITECTURE MAINTENANCE PROTEIN MBAA"/>
    <property type="match status" value="1"/>
</dbReference>
<dbReference type="AlphaFoldDB" id="A0A0B5QMG4"/>
<evidence type="ECO:0000259" key="2">
    <source>
        <dbReference type="PROSITE" id="PS50112"/>
    </source>
</evidence>
<dbReference type="Gene3D" id="3.20.20.450">
    <property type="entry name" value="EAL domain"/>
    <property type="match status" value="1"/>
</dbReference>
<feature type="domain" description="EAL" evidence="4">
    <location>
        <begin position="541"/>
        <end position="792"/>
    </location>
</feature>
<evidence type="ECO:0000259" key="3">
    <source>
        <dbReference type="PROSITE" id="PS50113"/>
    </source>
</evidence>
<dbReference type="SMART" id="SM00052">
    <property type="entry name" value="EAL"/>
    <property type="match status" value="1"/>
</dbReference>
<dbReference type="EMBL" id="CP010086">
    <property type="protein sequence ID" value="AJG99187.2"/>
    <property type="molecule type" value="Genomic_DNA"/>
</dbReference>
<feature type="domain" description="GGDEF" evidence="5">
    <location>
        <begin position="399"/>
        <end position="532"/>
    </location>
</feature>
<dbReference type="Pfam" id="PF13426">
    <property type="entry name" value="PAS_9"/>
    <property type="match status" value="1"/>
</dbReference>
<accession>A0A0B5QMG4</accession>
<dbReference type="KEGG" id="cbei:LF65_02614"/>
<sequence length="792" mass="91405">MLCCVFYSFIGIYGYRMDKKSKANQIFLNLSMCCAVWAFGYAMMLTCENINIAFFWRAVSIFGYCFFSGYWLYFAFVLNNEKESKYNRIIIILAHVPAVLLFMLNIIVEPSSAMIRRPYGWIDVAPNLFGQIAYSICSIIFYVLGLVMLFNRGRYSKKNRIRKQNKIILWTCFISITMGVLTDIILPMFGILVFPSAVLSGTIALGGVCYAISKHRFMLTTSKYLSEYIFNTVKNPIFILDDNFAIQNCNEASSNITDYKFKELEGKMFSDLISYENIDFNTIIKNSYVKNVEVNLQQKDEGYIVCELSSTVIYDEYDDKLGIVILIHDISERKRIAEIEKKYTLKLERKNSKLIDQIKDKIRAEEKIRHYVYYDALTEIPNRKMMLENINELLKNKDKKFALLFIDLDDFKNINDNFGHQVGDKVLKKVASTLKDSIGPQDIISRIGGDEFIIILKDIESDIYIKEIAIRVQKELKKPINYNEESLIIGASIGISIFPEHGENSDTLINNADLAMYEVKKNGGYDFAIYSPKMEHKAIDKLEMKMKLNKALSNNEFMIYYQPIMDLKSMKVLNSEALIRWKQGDRIIPPIEFIPIAKSVGEIIPIDNWMLENACVQCKKWNEIGSHEFSVSVNTSYSQLKQPEFVSLVQNILEAYSLPPKYLNLEVTEDEAMEDFETIINILEQFKSMGIKISLDDFGTGYSSLNYVNKLPIDKIKIDKSLIMNLETNYKNLTIIKSIINMGHSLDIKIVAEGIETKEQLRILNELKCDFIQGYLIGKPMEALEFEHRFIN</sequence>
<dbReference type="PROSITE" id="PS50112">
    <property type="entry name" value="PAS"/>
    <property type="match status" value="1"/>
</dbReference>
<dbReference type="InterPro" id="IPR001633">
    <property type="entry name" value="EAL_dom"/>
</dbReference>
<feature type="transmembrane region" description="Helical" evidence="1">
    <location>
        <begin position="55"/>
        <end position="77"/>
    </location>
</feature>
<dbReference type="InterPro" id="IPR000160">
    <property type="entry name" value="GGDEF_dom"/>
</dbReference>
<feature type="domain" description="PAC" evidence="3">
    <location>
        <begin position="290"/>
        <end position="342"/>
    </location>
</feature>
<dbReference type="SMART" id="SM00086">
    <property type="entry name" value="PAC"/>
    <property type="match status" value="1"/>
</dbReference>
<dbReference type="Pfam" id="PF00563">
    <property type="entry name" value="EAL"/>
    <property type="match status" value="1"/>
</dbReference>
<evidence type="ECO:0000313" key="6">
    <source>
        <dbReference type="EMBL" id="AJG99187.2"/>
    </source>
</evidence>
<dbReference type="SUPFAM" id="SSF55073">
    <property type="entry name" value="Nucleotide cyclase"/>
    <property type="match status" value="1"/>
</dbReference>
<dbReference type="SMART" id="SM00267">
    <property type="entry name" value="GGDEF"/>
    <property type="match status" value="1"/>
</dbReference>
<dbReference type="NCBIfam" id="TIGR00229">
    <property type="entry name" value="sensory_box"/>
    <property type="match status" value="1"/>
</dbReference>
<dbReference type="SUPFAM" id="SSF141868">
    <property type="entry name" value="EAL domain-like"/>
    <property type="match status" value="1"/>
</dbReference>
<feature type="transmembrane region" description="Helical" evidence="1">
    <location>
        <begin position="192"/>
        <end position="213"/>
    </location>
</feature>
<dbReference type="SUPFAM" id="SSF55785">
    <property type="entry name" value="PYP-like sensor domain (PAS domain)"/>
    <property type="match status" value="1"/>
</dbReference>
<dbReference type="InterPro" id="IPR001610">
    <property type="entry name" value="PAC"/>
</dbReference>
<keyword evidence="1" id="KW-0472">Membrane</keyword>
<dbReference type="PROSITE" id="PS50883">
    <property type="entry name" value="EAL"/>
    <property type="match status" value="1"/>
</dbReference>
<dbReference type="Gene3D" id="3.30.450.20">
    <property type="entry name" value="PAS domain"/>
    <property type="match status" value="1"/>
</dbReference>
<dbReference type="RefSeq" id="WP_041896526.1">
    <property type="nucleotide sequence ID" value="NZ_CP010086.2"/>
</dbReference>
<evidence type="ECO:0000313" key="7">
    <source>
        <dbReference type="Proteomes" id="UP000031866"/>
    </source>
</evidence>
<dbReference type="STRING" id="1520.LF65_02614"/>
<feature type="transmembrane region" description="Helical" evidence="1">
    <location>
        <begin position="89"/>
        <end position="108"/>
    </location>
</feature>
<dbReference type="InterPro" id="IPR052155">
    <property type="entry name" value="Biofilm_reg_signaling"/>
</dbReference>
<dbReference type="NCBIfam" id="TIGR00254">
    <property type="entry name" value="GGDEF"/>
    <property type="match status" value="1"/>
</dbReference>
<evidence type="ECO:0000259" key="5">
    <source>
        <dbReference type="PROSITE" id="PS50887"/>
    </source>
</evidence>
<dbReference type="CDD" id="cd01949">
    <property type="entry name" value="GGDEF"/>
    <property type="match status" value="1"/>
</dbReference>
<dbReference type="CDD" id="cd01948">
    <property type="entry name" value="EAL"/>
    <property type="match status" value="1"/>
</dbReference>
<name>A0A0B5QMG4_CLOBE</name>
<dbReference type="Pfam" id="PF16927">
    <property type="entry name" value="HisKA_7TM"/>
    <property type="match status" value="1"/>
</dbReference>
<feature type="domain" description="PAS" evidence="2">
    <location>
        <begin position="222"/>
        <end position="277"/>
    </location>
</feature>
<dbReference type="PROSITE" id="PS50887">
    <property type="entry name" value="GGDEF"/>
    <property type="match status" value="1"/>
</dbReference>
<dbReference type="Pfam" id="PF00990">
    <property type="entry name" value="GGDEF"/>
    <property type="match status" value="1"/>
</dbReference>
<dbReference type="InterPro" id="IPR043128">
    <property type="entry name" value="Rev_trsase/Diguanyl_cyclase"/>
</dbReference>
<organism evidence="6 7">
    <name type="scientific">Clostridium beijerinckii</name>
    <name type="common">Clostridium MP</name>
    <dbReference type="NCBI Taxonomy" id="1520"/>
    <lineage>
        <taxon>Bacteria</taxon>
        <taxon>Bacillati</taxon>
        <taxon>Bacillota</taxon>
        <taxon>Clostridia</taxon>
        <taxon>Eubacteriales</taxon>
        <taxon>Clostridiaceae</taxon>
        <taxon>Clostridium</taxon>
    </lineage>
</organism>
<proteinExistence type="predicted"/>
<keyword evidence="1" id="KW-0812">Transmembrane</keyword>
<dbReference type="InterPro" id="IPR000700">
    <property type="entry name" value="PAS-assoc_C"/>
</dbReference>
<dbReference type="Gene3D" id="3.30.70.270">
    <property type="match status" value="1"/>
</dbReference>
<dbReference type="CDD" id="cd00130">
    <property type="entry name" value="PAS"/>
    <property type="match status" value="1"/>
</dbReference>
<evidence type="ECO:0000256" key="1">
    <source>
        <dbReference type="SAM" id="Phobius"/>
    </source>
</evidence>
<reference evidence="7" key="1">
    <citation type="submission" date="2014-12" db="EMBL/GenBank/DDBJ databases">
        <title>Genome sequence of Clostridium beijerinckii strain 59B.</title>
        <authorList>
            <person name="Little G.T."/>
            <person name="Minton N.P."/>
        </authorList>
    </citation>
    <scope>NUCLEOTIDE SEQUENCE [LARGE SCALE GENOMIC DNA]</scope>
    <source>
        <strain evidence="7">59B</strain>
    </source>
</reference>
<dbReference type="Proteomes" id="UP000031866">
    <property type="component" value="Chromosome"/>
</dbReference>
<feature type="transmembrane region" description="Helical" evidence="1">
    <location>
        <begin position="128"/>
        <end position="147"/>
    </location>
</feature>
<dbReference type="InterPro" id="IPR031621">
    <property type="entry name" value="HisKA_7TM"/>
</dbReference>
<dbReference type="InterPro" id="IPR029787">
    <property type="entry name" value="Nucleotide_cyclase"/>
</dbReference>
<dbReference type="InterPro" id="IPR035919">
    <property type="entry name" value="EAL_sf"/>
</dbReference>
<dbReference type="InterPro" id="IPR000014">
    <property type="entry name" value="PAS"/>
</dbReference>